<proteinExistence type="predicted"/>
<dbReference type="EMBL" id="AXCM01007023">
    <property type="status" value="NOT_ANNOTATED_CDS"/>
    <property type="molecule type" value="Genomic_DNA"/>
</dbReference>
<keyword evidence="2" id="KW-1185">Reference proteome</keyword>
<name>A0A182MF71_9DIPT</name>
<organism evidence="1 2">
    <name type="scientific">Anopheles culicifacies</name>
    <dbReference type="NCBI Taxonomy" id="139723"/>
    <lineage>
        <taxon>Eukaryota</taxon>
        <taxon>Metazoa</taxon>
        <taxon>Ecdysozoa</taxon>
        <taxon>Arthropoda</taxon>
        <taxon>Hexapoda</taxon>
        <taxon>Insecta</taxon>
        <taxon>Pterygota</taxon>
        <taxon>Neoptera</taxon>
        <taxon>Endopterygota</taxon>
        <taxon>Diptera</taxon>
        <taxon>Nematocera</taxon>
        <taxon>Culicoidea</taxon>
        <taxon>Culicidae</taxon>
        <taxon>Anophelinae</taxon>
        <taxon>Anopheles</taxon>
        <taxon>culicifacies species complex</taxon>
    </lineage>
</organism>
<reference evidence="1" key="2">
    <citation type="submission" date="2020-05" db="UniProtKB">
        <authorList>
            <consortium name="EnsemblMetazoa"/>
        </authorList>
    </citation>
    <scope>IDENTIFICATION</scope>
    <source>
        <strain evidence="1">A-37</strain>
    </source>
</reference>
<dbReference type="AlphaFoldDB" id="A0A182MF71"/>
<reference evidence="2" key="1">
    <citation type="submission" date="2013-09" db="EMBL/GenBank/DDBJ databases">
        <title>The Genome Sequence of Anopheles culicifacies species A.</title>
        <authorList>
            <consortium name="The Broad Institute Genomics Platform"/>
            <person name="Neafsey D.E."/>
            <person name="Besansky N."/>
            <person name="Howell P."/>
            <person name="Walton C."/>
            <person name="Young S.K."/>
            <person name="Zeng Q."/>
            <person name="Gargeya S."/>
            <person name="Fitzgerald M."/>
            <person name="Haas B."/>
            <person name="Abouelleil A."/>
            <person name="Allen A.W."/>
            <person name="Alvarado L."/>
            <person name="Arachchi H.M."/>
            <person name="Berlin A.M."/>
            <person name="Chapman S.B."/>
            <person name="Gainer-Dewar J."/>
            <person name="Goldberg J."/>
            <person name="Griggs A."/>
            <person name="Gujja S."/>
            <person name="Hansen M."/>
            <person name="Howarth C."/>
            <person name="Imamovic A."/>
            <person name="Ireland A."/>
            <person name="Larimer J."/>
            <person name="McCowan C."/>
            <person name="Murphy C."/>
            <person name="Pearson M."/>
            <person name="Poon T.W."/>
            <person name="Priest M."/>
            <person name="Roberts A."/>
            <person name="Saif S."/>
            <person name="Shea T."/>
            <person name="Sisk P."/>
            <person name="Sykes S."/>
            <person name="Wortman J."/>
            <person name="Nusbaum C."/>
            <person name="Birren B."/>
        </authorList>
    </citation>
    <scope>NUCLEOTIDE SEQUENCE [LARGE SCALE GENOMIC DNA]</scope>
    <source>
        <strain evidence="2">A-37</strain>
    </source>
</reference>
<dbReference type="EnsemblMetazoa" id="ACUA016826-RA">
    <property type="protein sequence ID" value="ACUA016826-PA"/>
    <property type="gene ID" value="ACUA016826"/>
</dbReference>
<sequence length="148" mass="16101">MWATDLVTPVATTHRDNGQLGQDDGTTDSGGHFLAALHTETDVTVAVTDGDERLEAGTLTSTRLLLDGHDLQHLILQQTVQEEIDDLELFDRERVQVDFLERANLAILYQTAQLRHRHPFLRVFLATASTATTTAASTSATATTGTAT</sequence>
<evidence type="ECO:0000313" key="1">
    <source>
        <dbReference type="EnsemblMetazoa" id="ACUA016826-PA"/>
    </source>
</evidence>
<dbReference type="Proteomes" id="UP000075883">
    <property type="component" value="Unassembled WGS sequence"/>
</dbReference>
<protein>
    <submittedName>
        <fullName evidence="1">Uncharacterized protein</fullName>
    </submittedName>
</protein>
<evidence type="ECO:0000313" key="2">
    <source>
        <dbReference type="Proteomes" id="UP000075883"/>
    </source>
</evidence>
<accession>A0A182MF71</accession>
<dbReference type="VEuPathDB" id="VectorBase:ACUA016826"/>